<keyword evidence="2 5" id="KW-0378">Hydrolase</keyword>
<dbReference type="EMBL" id="JADQDK010000001">
    <property type="protein sequence ID" value="MBW0132964.1"/>
    <property type="molecule type" value="Genomic_DNA"/>
</dbReference>
<gene>
    <name evidence="5" type="ORF">I4I81_01660</name>
</gene>
<proteinExistence type="inferred from homology"/>
<evidence type="ECO:0000259" key="4">
    <source>
        <dbReference type="Pfam" id="PF02129"/>
    </source>
</evidence>
<dbReference type="PANTHER" id="PTHR22946:SF9">
    <property type="entry name" value="POLYKETIDE TRANSFERASE AF380"/>
    <property type="match status" value="1"/>
</dbReference>
<keyword evidence="6" id="KW-1185">Reference proteome</keyword>
<organism evidence="5 6">
    <name type="scientific">Pseudonocardia abyssalis</name>
    <dbReference type="NCBI Taxonomy" id="2792008"/>
    <lineage>
        <taxon>Bacteria</taxon>
        <taxon>Bacillati</taxon>
        <taxon>Actinomycetota</taxon>
        <taxon>Actinomycetes</taxon>
        <taxon>Pseudonocardiales</taxon>
        <taxon>Pseudonocardiaceae</taxon>
        <taxon>Pseudonocardia</taxon>
    </lineage>
</organism>
<reference evidence="5 6" key="1">
    <citation type="submission" date="2020-11" db="EMBL/GenBank/DDBJ databases">
        <title>Pseudonocardia abyssalis sp. nov. and Pseudonocardia oceani sp. nov., description and phylogenomic analysis of two novel actinomycetes isolated from the deep Southern Ocean.</title>
        <authorList>
            <person name="Parra J."/>
        </authorList>
    </citation>
    <scope>NUCLEOTIDE SEQUENCE [LARGE SCALE GENOMIC DNA]</scope>
    <source>
        <strain evidence="5 6">KRD-168</strain>
    </source>
</reference>
<evidence type="ECO:0000256" key="2">
    <source>
        <dbReference type="ARBA" id="ARBA00022801"/>
    </source>
</evidence>
<comment type="caution">
    <text evidence="5">The sequence shown here is derived from an EMBL/GenBank/DDBJ whole genome shotgun (WGS) entry which is preliminary data.</text>
</comment>
<dbReference type="Proteomes" id="UP000694287">
    <property type="component" value="Unassembled WGS sequence"/>
</dbReference>
<accession>A0ABS6UL30</accession>
<feature type="region of interest" description="Disordered" evidence="3">
    <location>
        <begin position="308"/>
        <end position="327"/>
    </location>
</feature>
<comment type="similarity">
    <text evidence="1">Belongs to the AB hydrolase superfamily.</text>
</comment>
<name>A0ABS6UL30_9PSEU</name>
<dbReference type="PANTHER" id="PTHR22946">
    <property type="entry name" value="DIENELACTONE HYDROLASE DOMAIN-CONTAINING PROTEIN-RELATED"/>
    <property type="match status" value="1"/>
</dbReference>
<dbReference type="Pfam" id="PF02129">
    <property type="entry name" value="Peptidase_S15"/>
    <property type="match status" value="1"/>
</dbReference>
<protein>
    <submittedName>
        <fullName evidence="5">Alpha/beta fold hydrolase</fullName>
    </submittedName>
</protein>
<evidence type="ECO:0000256" key="3">
    <source>
        <dbReference type="SAM" id="MobiDB-lite"/>
    </source>
</evidence>
<evidence type="ECO:0000313" key="6">
    <source>
        <dbReference type="Proteomes" id="UP000694287"/>
    </source>
</evidence>
<feature type="compositionally biased region" description="Low complexity" evidence="3">
    <location>
        <begin position="308"/>
        <end position="318"/>
    </location>
</feature>
<dbReference type="RefSeq" id="WP_218606271.1">
    <property type="nucleotide sequence ID" value="NZ_JADQDJ010000563.1"/>
</dbReference>
<dbReference type="InterPro" id="IPR000383">
    <property type="entry name" value="Xaa-Pro-like_dom"/>
</dbReference>
<evidence type="ECO:0000313" key="5">
    <source>
        <dbReference type="EMBL" id="MBW0132964.1"/>
    </source>
</evidence>
<evidence type="ECO:0000256" key="1">
    <source>
        <dbReference type="ARBA" id="ARBA00008645"/>
    </source>
</evidence>
<dbReference type="GO" id="GO:0016787">
    <property type="term" value="F:hydrolase activity"/>
    <property type="evidence" value="ECO:0007669"/>
    <property type="project" value="UniProtKB-KW"/>
</dbReference>
<sequence>MPRIDHGFPIDGDTCAAWLYRPDGDGPVPCVVLAHGFGMTRDCRLDAWAQRFTAAGFAALVFDYRGFGDSGGRHRQVLDIAAQRADWRAAVAHVRATEGVDPDRVALWGTSFSGGHVLSVAADDPRIAAVVAQVPFVDGPALLRGAGARRGPREPGALAARVRHTARLVAAAVRDELRGRLGRDPLLVPVAGEVGSGAVIAGPGAERAIRHLVPEGVAWRNEVAARIALRVPLDRPGRRASEIGCPLLVAVCDGDTVTPPGPALAVVAAAPRGETVRHAFTHFEAYVGAGFEVLCTQEVEFLSRHLIGPAGTTATPPTARRPPTPPP</sequence>
<dbReference type="InterPro" id="IPR050261">
    <property type="entry name" value="FrsA_esterase"/>
</dbReference>
<feature type="domain" description="Xaa-Pro dipeptidyl-peptidase-like" evidence="4">
    <location>
        <begin position="11"/>
        <end position="153"/>
    </location>
</feature>